<name>A0A0F9S9Y2_9ZZZZ</name>
<evidence type="ECO:0000313" key="1">
    <source>
        <dbReference type="EMBL" id="KKN65715.1"/>
    </source>
</evidence>
<dbReference type="AlphaFoldDB" id="A0A0F9S9Y2"/>
<proteinExistence type="predicted"/>
<reference evidence="1" key="1">
    <citation type="journal article" date="2015" name="Nature">
        <title>Complex archaea that bridge the gap between prokaryotes and eukaryotes.</title>
        <authorList>
            <person name="Spang A."/>
            <person name="Saw J.H."/>
            <person name="Jorgensen S.L."/>
            <person name="Zaremba-Niedzwiedzka K."/>
            <person name="Martijn J."/>
            <person name="Lind A.E."/>
            <person name="van Eijk R."/>
            <person name="Schleper C."/>
            <person name="Guy L."/>
            <person name="Ettema T.J."/>
        </authorList>
    </citation>
    <scope>NUCLEOTIDE SEQUENCE</scope>
</reference>
<gene>
    <name evidence="1" type="ORF">LCGC14_0478540</name>
</gene>
<comment type="caution">
    <text evidence="1">The sequence shown here is derived from an EMBL/GenBank/DDBJ whole genome shotgun (WGS) entry which is preliminary data.</text>
</comment>
<organism evidence="1">
    <name type="scientific">marine sediment metagenome</name>
    <dbReference type="NCBI Taxonomy" id="412755"/>
    <lineage>
        <taxon>unclassified sequences</taxon>
        <taxon>metagenomes</taxon>
        <taxon>ecological metagenomes</taxon>
    </lineage>
</organism>
<accession>A0A0F9S9Y2</accession>
<protein>
    <submittedName>
        <fullName evidence="1">Uncharacterized protein</fullName>
    </submittedName>
</protein>
<dbReference type="EMBL" id="LAZR01000517">
    <property type="protein sequence ID" value="KKN65715.1"/>
    <property type="molecule type" value="Genomic_DNA"/>
</dbReference>
<sequence length="140" mass="15683">MELNEIEEFANRYIGCRIKDHPDKSLVSRRIIALLFNLPLARVDIMGSLSRNAGCFWFLVNGGSNLGKYAGYPDLNWIKFPLHETINKTPYAEAYLQEVSIDKVVLLSEIISAKPSIISADPWSNNPEGETCGPSGLKWL</sequence>